<reference evidence="1 2" key="2">
    <citation type="submission" date="2018-11" db="EMBL/GenBank/DDBJ databases">
        <authorList>
            <consortium name="Pathogen Informatics"/>
        </authorList>
    </citation>
    <scope>NUCLEOTIDE SEQUENCE [LARGE SCALE GENOMIC DNA]</scope>
</reference>
<accession>A0A183UPK4</accession>
<organism evidence="2 3">
    <name type="scientific">Toxocara canis</name>
    <name type="common">Canine roundworm</name>
    <dbReference type="NCBI Taxonomy" id="6265"/>
    <lineage>
        <taxon>Eukaryota</taxon>
        <taxon>Metazoa</taxon>
        <taxon>Ecdysozoa</taxon>
        <taxon>Nematoda</taxon>
        <taxon>Chromadorea</taxon>
        <taxon>Rhabditida</taxon>
        <taxon>Spirurina</taxon>
        <taxon>Ascaridomorpha</taxon>
        <taxon>Ascaridoidea</taxon>
        <taxon>Toxocaridae</taxon>
        <taxon>Toxocara</taxon>
    </lineage>
</organism>
<evidence type="ECO:0000313" key="3">
    <source>
        <dbReference type="WBParaSite" id="TCNE_0001042401-mRNA-1"/>
    </source>
</evidence>
<keyword evidence="2" id="KW-1185">Reference proteome</keyword>
<sequence length="172" mass="19516">MAEREKVRGVDVGKEVISAVSTRMFGRVTDSFEEWSGRKIEQKSEEDIREIGRAEKVKLQSGTAVNLLCGLRDCFTFKVYRCDEGVLVTCKSEEVQCEAGELLVDGRCVSFRDESIRDVSAAELLCQKFGLSLFTTKNKQQMDEIALLARRFAGKFLLILTQFASQMYYLNE</sequence>
<protein>
    <submittedName>
        <fullName evidence="3">SRCR domain-containing protein</fullName>
    </submittedName>
</protein>
<dbReference type="WBParaSite" id="TCNE_0001042401-mRNA-1">
    <property type="protein sequence ID" value="TCNE_0001042401-mRNA-1"/>
    <property type="gene ID" value="TCNE_0001042401"/>
</dbReference>
<evidence type="ECO:0000313" key="2">
    <source>
        <dbReference type="Proteomes" id="UP000050794"/>
    </source>
</evidence>
<name>A0A183UPK4_TOXCA</name>
<gene>
    <name evidence="1" type="ORF">TCNE_LOCUS10424</name>
</gene>
<dbReference type="AlphaFoldDB" id="A0A183UPK4"/>
<dbReference type="InterPro" id="IPR016187">
    <property type="entry name" value="CTDL_fold"/>
</dbReference>
<evidence type="ECO:0000313" key="1">
    <source>
        <dbReference type="EMBL" id="VDM41745.1"/>
    </source>
</evidence>
<dbReference type="SUPFAM" id="SSF56436">
    <property type="entry name" value="C-type lectin-like"/>
    <property type="match status" value="1"/>
</dbReference>
<proteinExistence type="predicted"/>
<dbReference type="Proteomes" id="UP000050794">
    <property type="component" value="Unassembled WGS sequence"/>
</dbReference>
<reference evidence="3" key="1">
    <citation type="submission" date="2016-06" db="UniProtKB">
        <authorList>
            <consortium name="WormBaseParasite"/>
        </authorList>
    </citation>
    <scope>IDENTIFICATION</scope>
</reference>
<dbReference type="EMBL" id="UYWY01020495">
    <property type="protein sequence ID" value="VDM41745.1"/>
    <property type="molecule type" value="Genomic_DNA"/>
</dbReference>